<evidence type="ECO:0000256" key="2">
    <source>
        <dbReference type="ARBA" id="ARBA00022679"/>
    </source>
</evidence>
<reference evidence="7" key="3">
    <citation type="submission" date="2022-09" db="EMBL/GenBank/DDBJ databases">
        <title>Genomic of Burkholderia gladioli.</title>
        <authorList>
            <person name="Wu H."/>
        </authorList>
    </citation>
    <scope>NUCLEOTIDE SEQUENCE</scope>
    <source>
        <strain evidence="7">ZN-S4</strain>
    </source>
</reference>
<evidence type="ECO:0000259" key="5">
    <source>
        <dbReference type="Pfam" id="PF13847"/>
    </source>
</evidence>
<organism evidence="6 8">
    <name type="scientific">Burkholderia gladioli</name>
    <name type="common">Pseudomonas marginata</name>
    <name type="synonym">Phytomonas marginata</name>
    <dbReference type="NCBI Taxonomy" id="28095"/>
    <lineage>
        <taxon>Bacteria</taxon>
        <taxon>Pseudomonadati</taxon>
        <taxon>Pseudomonadota</taxon>
        <taxon>Betaproteobacteria</taxon>
        <taxon>Burkholderiales</taxon>
        <taxon>Burkholderiaceae</taxon>
        <taxon>Burkholderia</taxon>
    </lineage>
</organism>
<reference evidence="8" key="1">
    <citation type="submission" date="2017-09" db="EMBL/GenBank/DDBJ databases">
        <title>FDA dAtabase for Regulatory Grade micrObial Sequences (FDA-ARGOS): Supporting development and validation of Infectious Disease Dx tests.</title>
        <authorList>
            <person name="Minogue T."/>
            <person name="Wolcott M."/>
            <person name="Wasieloski L."/>
            <person name="Aguilar W."/>
            <person name="Moore D."/>
            <person name="Tallon L."/>
            <person name="Sadzewicz L."/>
            <person name="Ott S."/>
            <person name="Zhao X."/>
            <person name="Nagaraj S."/>
            <person name="Vavikolanu K."/>
            <person name="Aluvathingal J."/>
            <person name="Nadendla S."/>
            <person name="Sichtig H."/>
        </authorList>
    </citation>
    <scope>NUCLEOTIDE SEQUENCE [LARGE SCALE GENOMIC DNA]</scope>
    <source>
        <strain evidence="8">FDAARGOS_390</strain>
    </source>
</reference>
<gene>
    <name evidence="4 7" type="primary">prmB</name>
    <name evidence="6" type="ORF">CRM94_26670</name>
    <name evidence="7" type="ORF">NYZ96_12295</name>
</gene>
<name>A0A104JJW0_BURGA</name>
<comment type="similarity">
    <text evidence="4">Belongs to the protein N5-glutamine methyltransferase family. PrmB subfamily.</text>
</comment>
<evidence type="ECO:0000256" key="4">
    <source>
        <dbReference type="HAMAP-Rule" id="MF_02125"/>
    </source>
</evidence>
<dbReference type="GO" id="GO:0005829">
    <property type="term" value="C:cytosol"/>
    <property type="evidence" value="ECO:0007669"/>
    <property type="project" value="TreeGrafter"/>
</dbReference>
<feature type="domain" description="Methyltransferase" evidence="5">
    <location>
        <begin position="138"/>
        <end position="274"/>
    </location>
</feature>
<dbReference type="PROSITE" id="PS00092">
    <property type="entry name" value="N6_MTASE"/>
    <property type="match status" value="1"/>
</dbReference>
<dbReference type="GO" id="GO:0005840">
    <property type="term" value="C:ribosome"/>
    <property type="evidence" value="ECO:0007669"/>
    <property type="project" value="UniProtKB-KW"/>
</dbReference>
<evidence type="ECO:0000313" key="8">
    <source>
        <dbReference type="Proteomes" id="UP000220629"/>
    </source>
</evidence>
<dbReference type="InterPro" id="IPR002052">
    <property type="entry name" value="DNA_methylase_N6_adenine_CS"/>
</dbReference>
<dbReference type="NCBIfam" id="TIGR03533">
    <property type="entry name" value="L3_gln_methyl"/>
    <property type="match status" value="1"/>
</dbReference>
<dbReference type="PIRSF" id="PIRSF037167">
    <property type="entry name" value="Mtase_YfcB_prd"/>
    <property type="match status" value="1"/>
</dbReference>
<keyword evidence="6" id="KW-0687">Ribonucleoprotein</keyword>
<dbReference type="CDD" id="cd02440">
    <property type="entry name" value="AdoMet_MTases"/>
    <property type="match status" value="1"/>
</dbReference>
<dbReference type="EMBL" id="PDDY01000004">
    <property type="protein sequence ID" value="PEH38018.1"/>
    <property type="molecule type" value="Genomic_DNA"/>
</dbReference>
<evidence type="ECO:0000313" key="6">
    <source>
        <dbReference type="EMBL" id="PEH38018.1"/>
    </source>
</evidence>
<sequence length="312" mass="34215">MTTPATPATPAAVFGTPRDLIRYGVSRFSAAGLTFGHGSENAYDEAVYLVLHTLHLPLDTLDPFLDARLLPEEIEAVLAQLERRVEERLPAAYLTNEAWMHGHRFYVDERVIVPRSFIGELLDDGLQPYVADPEQVGAVLELCTGSGCLAVLAAEAFPHAEIDAVDLSEDALEVAEINISDYGLDHRIALHHGDLYAPLPTERLADPELRYDVILSNPPYVNADSMAALPDEYRHEPEMALAGGDDGMDIVRRILREAKKWLKEDGVLVVEIGNERHNVEAAFGGLDLIWLPTSAGDDCVFLIHAADLPHAA</sequence>
<protein>
    <recommendedName>
        <fullName evidence="4">Ribosomal protein uL3 glutamine methyltransferase</fullName>
        <shortName evidence="4">uL3 MTase</shortName>
        <ecNumber evidence="4">2.1.1.298</ecNumber>
    </recommendedName>
    <alternativeName>
        <fullName evidence="4">N5-glutamine methyltransferase PrmB</fullName>
    </alternativeName>
</protein>
<comment type="function">
    <text evidence="4">Methylates ribosomal protein uL3 on a specific glutamine residue.</text>
</comment>
<evidence type="ECO:0000313" key="7">
    <source>
        <dbReference type="EMBL" id="UWX69012.1"/>
    </source>
</evidence>
<reference evidence="6" key="2">
    <citation type="submission" date="2017-09" db="EMBL/GenBank/DDBJ databases">
        <title>FDA dAtabase for Regulatory Grade micrObial Sequences (FDA-ARGOS): Supporting development and validation of Infectious Disease Dx tests.</title>
        <authorList>
            <person name="Minogue T."/>
            <person name="Wolcott M."/>
            <person name="Wasieloski L."/>
            <person name="Aguilar W."/>
            <person name="Moore D."/>
            <person name="Tallon L.J."/>
            <person name="Sadzewicz L."/>
            <person name="Ott S."/>
            <person name="Zhao X."/>
            <person name="Nagaraj S."/>
            <person name="Vavikolanu K."/>
            <person name="Aluvathingal J."/>
            <person name="Nadendla S."/>
            <person name="Sichtig H."/>
        </authorList>
    </citation>
    <scope>NUCLEOTIDE SEQUENCE</scope>
    <source>
        <strain evidence="6">FDAARGOS_390</strain>
    </source>
</reference>
<dbReference type="EC" id="2.1.1.298" evidence="4"/>
<keyword evidence="1 4" id="KW-0489">Methyltransferase</keyword>
<keyword evidence="6" id="KW-0689">Ribosomal protein</keyword>
<dbReference type="RefSeq" id="WP_025099323.1">
    <property type="nucleotide sequence ID" value="NZ_CADEPT010000005.1"/>
</dbReference>
<dbReference type="PANTHER" id="PTHR47806">
    <property type="entry name" value="50S RIBOSOMAL PROTEIN L3 GLUTAMINE METHYLTRANSFERASE"/>
    <property type="match status" value="1"/>
</dbReference>
<dbReference type="InterPro" id="IPR004556">
    <property type="entry name" value="HemK-like"/>
</dbReference>
<dbReference type="PANTHER" id="PTHR47806:SF1">
    <property type="entry name" value="RIBOSOMAL PROTEIN UL3 GLUTAMINE METHYLTRANSFERASE"/>
    <property type="match status" value="1"/>
</dbReference>
<dbReference type="SUPFAM" id="SSF53335">
    <property type="entry name" value="S-adenosyl-L-methionine-dependent methyltransferases"/>
    <property type="match status" value="1"/>
</dbReference>
<proteinExistence type="inferred from homology"/>
<dbReference type="Proteomes" id="UP001059745">
    <property type="component" value="Chromosome 1"/>
</dbReference>
<evidence type="ECO:0000256" key="1">
    <source>
        <dbReference type="ARBA" id="ARBA00022603"/>
    </source>
</evidence>
<dbReference type="Gene3D" id="3.40.50.150">
    <property type="entry name" value="Vaccinia Virus protein VP39"/>
    <property type="match status" value="1"/>
</dbReference>
<dbReference type="InterPro" id="IPR017127">
    <property type="entry name" value="Ribosome_uL3_MTase"/>
</dbReference>
<dbReference type="AlphaFoldDB" id="A0A104JJW0"/>
<evidence type="ECO:0000256" key="3">
    <source>
        <dbReference type="ARBA" id="ARBA00022691"/>
    </source>
</evidence>
<comment type="catalytic activity">
    <reaction evidence="4">
        <text>L-glutaminyl-[ribosomal protein uL3] + S-adenosyl-L-methionine = N(5)-methyl-L-glutaminyl-[ribosomal protein uL3] + S-adenosyl-L-homocysteine + H(+)</text>
        <dbReference type="Rhea" id="RHEA:45020"/>
        <dbReference type="Rhea" id="RHEA-COMP:11063"/>
        <dbReference type="Rhea" id="RHEA-COMP:11064"/>
        <dbReference type="ChEBI" id="CHEBI:15378"/>
        <dbReference type="ChEBI" id="CHEBI:30011"/>
        <dbReference type="ChEBI" id="CHEBI:57856"/>
        <dbReference type="ChEBI" id="CHEBI:59789"/>
        <dbReference type="ChEBI" id="CHEBI:61891"/>
        <dbReference type="EC" id="2.1.1.298"/>
    </reaction>
</comment>
<dbReference type="NCBIfam" id="TIGR00536">
    <property type="entry name" value="hemK_fam"/>
    <property type="match status" value="1"/>
</dbReference>
<dbReference type="HAMAP" id="MF_02125">
    <property type="entry name" value="L3_methyltr_PrmB"/>
    <property type="match status" value="1"/>
</dbReference>
<dbReference type="GO" id="GO:0032259">
    <property type="term" value="P:methylation"/>
    <property type="evidence" value="ECO:0007669"/>
    <property type="project" value="UniProtKB-KW"/>
</dbReference>
<dbReference type="Pfam" id="PF13847">
    <property type="entry name" value="Methyltransf_31"/>
    <property type="match status" value="1"/>
</dbReference>
<dbReference type="Proteomes" id="UP000220629">
    <property type="component" value="Unassembled WGS sequence"/>
</dbReference>
<keyword evidence="2 4" id="KW-0808">Transferase</keyword>
<dbReference type="GO" id="GO:0036009">
    <property type="term" value="F:protein-glutamine N-methyltransferase activity"/>
    <property type="evidence" value="ECO:0007669"/>
    <property type="project" value="UniProtKB-UniRule"/>
</dbReference>
<dbReference type="InterPro" id="IPR029063">
    <property type="entry name" value="SAM-dependent_MTases_sf"/>
</dbReference>
<dbReference type="InterPro" id="IPR025714">
    <property type="entry name" value="Methyltranfer_dom"/>
</dbReference>
<accession>A0A104JJW0</accession>
<dbReference type="GO" id="GO:0003676">
    <property type="term" value="F:nucleic acid binding"/>
    <property type="evidence" value="ECO:0007669"/>
    <property type="project" value="InterPro"/>
</dbReference>
<keyword evidence="3 4" id="KW-0949">S-adenosyl-L-methionine</keyword>
<dbReference type="EMBL" id="CP104214">
    <property type="protein sequence ID" value="UWX69012.1"/>
    <property type="molecule type" value="Genomic_DNA"/>
</dbReference>